<evidence type="ECO:0000256" key="4">
    <source>
        <dbReference type="ARBA" id="ARBA00022692"/>
    </source>
</evidence>
<dbReference type="Gene3D" id="3.40.50.300">
    <property type="entry name" value="P-loop containing nucleotide triphosphate hydrolases"/>
    <property type="match status" value="1"/>
</dbReference>
<keyword evidence="8" id="KW-0067">ATP-binding</keyword>
<keyword evidence="7" id="KW-0256">Endoplasmic reticulum</keyword>
<comment type="caution">
    <text evidence="12">Lacks conserved residue(s) required for the propagation of feature annotation.</text>
</comment>
<dbReference type="GO" id="GO:0016887">
    <property type="term" value="F:ATP hydrolysis activity"/>
    <property type="evidence" value="ECO:0007669"/>
    <property type="project" value="InterPro"/>
</dbReference>
<accession>A0AAN8ECM6</accession>
<dbReference type="GO" id="GO:0140359">
    <property type="term" value="F:ABC-type transporter activity"/>
    <property type="evidence" value="ECO:0007669"/>
    <property type="project" value="InterPro"/>
</dbReference>
<dbReference type="Proteomes" id="UP001316803">
    <property type="component" value="Unassembled WGS sequence"/>
</dbReference>
<dbReference type="CDD" id="cd03213">
    <property type="entry name" value="ABCG_EPDR"/>
    <property type="match status" value="1"/>
</dbReference>
<evidence type="ECO:0000256" key="11">
    <source>
        <dbReference type="ARBA" id="ARBA00023180"/>
    </source>
</evidence>
<dbReference type="GO" id="GO:0005524">
    <property type="term" value="F:ATP binding"/>
    <property type="evidence" value="ECO:0007669"/>
    <property type="project" value="UniProtKB-KW"/>
</dbReference>
<keyword evidence="19" id="KW-1185">Reference proteome</keyword>
<evidence type="ECO:0000256" key="5">
    <source>
        <dbReference type="ARBA" id="ARBA00022729"/>
    </source>
</evidence>
<keyword evidence="6" id="KW-0547">Nucleotide-binding</keyword>
<dbReference type="Pfam" id="PF00005">
    <property type="entry name" value="ABC_tran"/>
    <property type="match status" value="1"/>
</dbReference>
<evidence type="ECO:0000256" key="10">
    <source>
        <dbReference type="ARBA" id="ARBA00023136"/>
    </source>
</evidence>
<dbReference type="FunFam" id="3.40.50.300:FF:000702">
    <property type="entry name" value="ABC transporter (Adp1)"/>
    <property type="match status" value="1"/>
</dbReference>
<evidence type="ECO:0000256" key="2">
    <source>
        <dbReference type="ARBA" id="ARBA00005814"/>
    </source>
</evidence>
<keyword evidence="9 14" id="KW-1133">Transmembrane helix</keyword>
<gene>
    <name evidence="18" type="primary">ADP1</name>
    <name evidence="18" type="ORF">OHC33_006631</name>
</gene>
<evidence type="ECO:0000256" key="1">
    <source>
        <dbReference type="ARBA" id="ARBA00004477"/>
    </source>
</evidence>
<dbReference type="InterPro" id="IPR003439">
    <property type="entry name" value="ABC_transporter-like_ATP-bd"/>
</dbReference>
<keyword evidence="10 14" id="KW-0472">Membrane</keyword>
<evidence type="ECO:0000256" key="8">
    <source>
        <dbReference type="ARBA" id="ARBA00022840"/>
    </source>
</evidence>
<dbReference type="InterPro" id="IPR000742">
    <property type="entry name" value="EGF"/>
</dbReference>
<evidence type="ECO:0000256" key="15">
    <source>
        <dbReference type="SAM" id="SignalP"/>
    </source>
</evidence>
<dbReference type="PROSITE" id="PS00022">
    <property type="entry name" value="EGF_1"/>
    <property type="match status" value="1"/>
</dbReference>
<dbReference type="InterPro" id="IPR043926">
    <property type="entry name" value="ABCG_dom"/>
</dbReference>
<evidence type="ECO:0000256" key="14">
    <source>
        <dbReference type="SAM" id="Phobius"/>
    </source>
</evidence>
<dbReference type="PANTHER" id="PTHR48041">
    <property type="entry name" value="ABC TRANSPORTER G FAMILY MEMBER 28"/>
    <property type="match status" value="1"/>
</dbReference>
<comment type="subcellular location">
    <subcellularLocation>
        <location evidence="1">Endoplasmic reticulum membrane</location>
        <topology evidence="1">Multi-pass membrane protein</topology>
    </subcellularLocation>
</comment>
<feature type="transmembrane region" description="Helical" evidence="14">
    <location>
        <begin position="839"/>
        <end position="860"/>
    </location>
</feature>
<dbReference type="EMBL" id="JAKLMC020000016">
    <property type="protein sequence ID" value="KAK5952158.1"/>
    <property type="molecule type" value="Genomic_DNA"/>
</dbReference>
<feature type="transmembrane region" description="Helical" evidence="14">
    <location>
        <begin position="955"/>
        <end position="977"/>
    </location>
</feature>
<feature type="disulfide bond" evidence="12">
    <location>
        <begin position="113"/>
        <end position="122"/>
    </location>
</feature>
<dbReference type="InterPro" id="IPR003593">
    <property type="entry name" value="AAA+_ATPase"/>
</dbReference>
<keyword evidence="12" id="KW-1015">Disulfide bond</keyword>
<feature type="compositionally biased region" description="Basic residues" evidence="13">
    <location>
        <begin position="686"/>
        <end position="696"/>
    </location>
</feature>
<evidence type="ECO:0000259" key="17">
    <source>
        <dbReference type="PROSITE" id="PS50893"/>
    </source>
</evidence>
<feature type="transmembrane region" description="Helical" evidence="14">
    <location>
        <begin position="872"/>
        <end position="894"/>
    </location>
</feature>
<evidence type="ECO:0000313" key="18">
    <source>
        <dbReference type="EMBL" id="KAK5952158.1"/>
    </source>
</evidence>
<feature type="domain" description="EGF-like" evidence="16">
    <location>
        <begin position="83"/>
        <end position="123"/>
    </location>
</feature>
<feature type="transmembrane region" description="Helical" evidence="14">
    <location>
        <begin position="925"/>
        <end position="943"/>
    </location>
</feature>
<sequence>MRYTQVLAGCLSLLAAVLNVSAYTNVNTSSTYLQTPFSTYGDRPDGCPPCPKCFDCHYEEFECKQFAQCGQGNGKCICPHGFGGDDCAEPLCGALSDGKDRSPRPDDQKTCECKDGWGGINCNVCTKDAACNALMPEGEGGVCYDQGRVVHENYQMCDVTNKPILDQLDGRIPQVTFSCNGDEETCNFQFWVDQKESFYCALDTCEVHAQDTNARNQTRYECKNIQCKCIPDTFLCGEKGSVDIGDFLVEEIKGPATLISTKTDGGSYKDGGRFEEPAMNDLISQIFGDEYIKLNCYSGECLYYTEVPGWTRPIKEINTPLIAAVIAGVALFVLACVLVGWYLSVRAARKRWGAIRLGDQSDDDAMRMMIDHKPMALQFENLHYSLKGKEILQGISGIASPGQITAVMGASGAGKSTFLDILARKNKRGQTTGNMYLNGEKILDQEYKNVIGYVDQEDTLLPTLTVEETIMTSALLRLPGDMGRALKERRVIEVMQQLGIYHIRHQMIGSEEGQGRGISGGEKRRVGIACELVTSPSILFLDEPTSGLDAFNAFNVVECLVTLAKTYNRTIIFTIHQPRSNIVALFDNLILLAKGKTVYSGPLTSCQSYFEQIGYHCPPGFNIADYLVDLTMHASLPRSPAHEDGPTLDDHDSGVNEDSSTRAVKSINSAPSERAASIDTVEHPAGRPKHKRRISLKQRQDRQLFTRRRTGGDTPPTPQTDDEGEPNRKTSLHSWLRLGRTSGRVPPQILEDPDNLSPDANTDLDILVASFKSSDIADSIHEEIRLSINSASHANGQVVGEGRADAVTGSVKGFRRASLPRQFIILSVRTWRNLYRNPILMLTHYAVAILLAVFSGWLFYGLSDDIGAFQNRLGLFFFLLALFGFSALTSLTTFSTERMIFIRERANGYYVPITYFASKVTFDIVPLRLIPPILVGIIVYPMTGLQPQWGIFFKFILIIVLFNLAASAISLTIGIAFKDGAMANLIGVLVMLFSLLFAGLLLNLNKDDPTNKASKWLQLFSIFHYGYEALIVNEVSSLRLKDKRYGLDIEVPGASILSAFGFDNLAFWKDTIGLAVFGASFVIIAYLAMHFLLVEKR</sequence>
<evidence type="ECO:0000259" key="16">
    <source>
        <dbReference type="PROSITE" id="PS50026"/>
    </source>
</evidence>
<dbReference type="GO" id="GO:0005789">
    <property type="term" value="C:endoplasmic reticulum membrane"/>
    <property type="evidence" value="ECO:0007669"/>
    <property type="project" value="UniProtKB-SubCell"/>
</dbReference>
<dbReference type="PROSITE" id="PS50893">
    <property type="entry name" value="ABC_TRANSPORTER_2"/>
    <property type="match status" value="1"/>
</dbReference>
<evidence type="ECO:0000256" key="7">
    <source>
        <dbReference type="ARBA" id="ARBA00022824"/>
    </source>
</evidence>
<evidence type="ECO:0000256" key="9">
    <source>
        <dbReference type="ARBA" id="ARBA00022989"/>
    </source>
</evidence>
<feature type="chain" id="PRO_5042812935" evidence="15">
    <location>
        <begin position="23"/>
        <end position="1097"/>
    </location>
</feature>
<evidence type="ECO:0000256" key="13">
    <source>
        <dbReference type="SAM" id="MobiDB-lite"/>
    </source>
</evidence>
<dbReference type="InterPro" id="IPR013525">
    <property type="entry name" value="ABC2_TM"/>
</dbReference>
<feature type="transmembrane region" description="Helical" evidence="14">
    <location>
        <begin position="321"/>
        <end position="343"/>
    </location>
</feature>
<dbReference type="SMART" id="SM00382">
    <property type="entry name" value="AAA"/>
    <property type="match status" value="1"/>
</dbReference>
<organism evidence="18 19">
    <name type="scientific">Knufia fluminis</name>
    <dbReference type="NCBI Taxonomy" id="191047"/>
    <lineage>
        <taxon>Eukaryota</taxon>
        <taxon>Fungi</taxon>
        <taxon>Dikarya</taxon>
        <taxon>Ascomycota</taxon>
        <taxon>Pezizomycotina</taxon>
        <taxon>Eurotiomycetes</taxon>
        <taxon>Chaetothyriomycetidae</taxon>
        <taxon>Chaetothyriales</taxon>
        <taxon>Trichomeriaceae</taxon>
        <taxon>Knufia</taxon>
    </lineage>
</organism>
<protein>
    <submittedName>
        <fullName evidence="18">FAD-dependent urate hydroxylase</fullName>
    </submittedName>
</protein>
<reference evidence="18 19" key="1">
    <citation type="submission" date="2022-12" db="EMBL/GenBank/DDBJ databases">
        <title>Genomic features and morphological characterization of a novel Knufia sp. strain isolated from spacecraft assembly facility.</title>
        <authorList>
            <person name="Teixeira M."/>
            <person name="Chander A.M."/>
            <person name="Stajich J.E."/>
            <person name="Venkateswaran K."/>
        </authorList>
    </citation>
    <scope>NUCLEOTIDE SEQUENCE [LARGE SCALE GENOMIC DNA]</scope>
    <source>
        <strain evidence="18 19">FJI-L2-BK-P2</strain>
    </source>
</reference>
<dbReference type="InterPro" id="IPR050352">
    <property type="entry name" value="ABCG_transporters"/>
</dbReference>
<dbReference type="InterPro" id="IPR027417">
    <property type="entry name" value="P-loop_NTPase"/>
</dbReference>
<evidence type="ECO:0000256" key="6">
    <source>
        <dbReference type="ARBA" id="ARBA00022741"/>
    </source>
</evidence>
<dbReference type="PANTHER" id="PTHR48041:SF2">
    <property type="entry name" value="ATP-DEPENDENT PERMEASE-RELATED"/>
    <property type="match status" value="1"/>
</dbReference>
<dbReference type="Pfam" id="PF01061">
    <property type="entry name" value="ABC2_membrane"/>
    <property type="match status" value="1"/>
</dbReference>
<dbReference type="PROSITE" id="PS50026">
    <property type="entry name" value="EGF_3"/>
    <property type="match status" value="1"/>
</dbReference>
<keyword evidence="11" id="KW-0325">Glycoprotein</keyword>
<keyword evidence="4 14" id="KW-0812">Transmembrane</keyword>
<comment type="similarity">
    <text evidence="2">Belongs to the ABC transporter superfamily. ABCG family. Eye pigment precursor importer (TC 3.A.1.204) subfamily.</text>
</comment>
<feature type="transmembrane region" description="Helical" evidence="14">
    <location>
        <begin position="984"/>
        <end position="1004"/>
    </location>
</feature>
<evidence type="ECO:0000256" key="12">
    <source>
        <dbReference type="PROSITE-ProRule" id="PRU00076"/>
    </source>
</evidence>
<dbReference type="Pfam" id="PF19055">
    <property type="entry name" value="ABC2_membrane_7"/>
    <property type="match status" value="1"/>
</dbReference>
<dbReference type="SUPFAM" id="SSF52540">
    <property type="entry name" value="P-loop containing nucleoside triphosphate hydrolases"/>
    <property type="match status" value="1"/>
</dbReference>
<feature type="domain" description="ABC transporter" evidence="17">
    <location>
        <begin position="377"/>
        <end position="619"/>
    </location>
</feature>
<dbReference type="AlphaFoldDB" id="A0AAN8ECM6"/>
<feature type="transmembrane region" description="Helical" evidence="14">
    <location>
        <begin position="1074"/>
        <end position="1094"/>
    </location>
</feature>
<dbReference type="PROSITE" id="PS00211">
    <property type="entry name" value="ABC_TRANSPORTER_1"/>
    <property type="match status" value="1"/>
</dbReference>
<proteinExistence type="inferred from homology"/>
<name>A0AAN8ECM6_9EURO</name>
<dbReference type="InterPro" id="IPR017871">
    <property type="entry name" value="ABC_transporter-like_CS"/>
</dbReference>
<keyword evidence="3" id="KW-0813">Transport</keyword>
<comment type="caution">
    <text evidence="18">The sequence shown here is derived from an EMBL/GenBank/DDBJ whole genome shotgun (WGS) entry which is preliminary data.</text>
</comment>
<feature type="compositionally biased region" description="Polar residues" evidence="13">
    <location>
        <begin position="656"/>
        <end position="671"/>
    </location>
</feature>
<feature type="region of interest" description="Disordered" evidence="13">
    <location>
        <begin position="638"/>
        <end position="729"/>
    </location>
</feature>
<keyword evidence="12" id="KW-0245">EGF-like domain</keyword>
<feature type="compositionally biased region" description="Basic and acidic residues" evidence="13">
    <location>
        <begin position="640"/>
        <end position="654"/>
    </location>
</feature>
<evidence type="ECO:0000256" key="3">
    <source>
        <dbReference type="ARBA" id="ARBA00022448"/>
    </source>
</evidence>
<evidence type="ECO:0000313" key="19">
    <source>
        <dbReference type="Proteomes" id="UP001316803"/>
    </source>
</evidence>
<feature type="signal peptide" evidence="15">
    <location>
        <begin position="1"/>
        <end position="22"/>
    </location>
</feature>
<keyword evidence="5 15" id="KW-0732">Signal</keyword>